<evidence type="ECO:0000256" key="1">
    <source>
        <dbReference type="SAM" id="Phobius"/>
    </source>
</evidence>
<proteinExistence type="predicted"/>
<dbReference type="HOGENOM" id="CLU_1518386_0_0_1"/>
<keyword evidence="1" id="KW-1133">Transmembrane helix</keyword>
<reference evidence="2 3" key="1">
    <citation type="journal article" date="2008" name="Nat. Biotechnol.">
        <title>Genome sequencing and analysis of the filamentous fungus Penicillium chrysogenum.</title>
        <authorList>
            <person name="van den Berg M.A."/>
            <person name="Albang R."/>
            <person name="Albermann K."/>
            <person name="Badger J.H."/>
            <person name="Daran J.-M."/>
            <person name="Driessen A.J.M."/>
            <person name="Garcia-Estrada C."/>
            <person name="Fedorova N.D."/>
            <person name="Harris D.M."/>
            <person name="Heijne W.H.M."/>
            <person name="Joardar V.S."/>
            <person name="Kiel J.A.K.W."/>
            <person name="Kovalchuk A."/>
            <person name="Martin J.F."/>
            <person name="Nierman W.C."/>
            <person name="Nijland J.G."/>
            <person name="Pronk J.T."/>
            <person name="Roubos J.A."/>
            <person name="van der Klei I.J."/>
            <person name="van Peij N.N.M.E."/>
            <person name="Veenhuis M."/>
            <person name="von Doehren H."/>
            <person name="Wagner C."/>
            <person name="Wortman J.R."/>
            <person name="Bovenberg R.A.L."/>
        </authorList>
    </citation>
    <scope>NUCLEOTIDE SEQUENCE [LARGE SCALE GENOMIC DNA]</scope>
    <source>
        <strain evidence="3">ATCC 28089 / DSM 1075 / NRRL 1951 / Wisconsin 54-1255</strain>
    </source>
</reference>
<evidence type="ECO:0000313" key="2">
    <source>
        <dbReference type="EMBL" id="CAP99094.1"/>
    </source>
</evidence>
<sequence length="177" mass="19814">MSSIGLCWSCTPAANAVVVGLGLVLFGSVLVVLYWRARRGRRRAVDLTVSQTWSASLLGKDPMAWIYSSPVGVDRIGSKENNEKKRKYYDRSIRVRKSQNGRKGGHAARRIIQATYGLSKDGREDDIYVKDNLLPFRWYIAFLRSLKVLISSSCKLKQVHPALMSDSRACVFLCSVG</sequence>
<organism evidence="2 3">
    <name type="scientific">Penicillium rubens (strain ATCC 28089 / DSM 1075 / NRRL 1951 / Wisconsin 54-1255)</name>
    <name type="common">Penicillium chrysogenum</name>
    <dbReference type="NCBI Taxonomy" id="500485"/>
    <lineage>
        <taxon>Eukaryota</taxon>
        <taxon>Fungi</taxon>
        <taxon>Dikarya</taxon>
        <taxon>Ascomycota</taxon>
        <taxon>Pezizomycotina</taxon>
        <taxon>Eurotiomycetes</taxon>
        <taxon>Eurotiomycetidae</taxon>
        <taxon>Eurotiales</taxon>
        <taxon>Aspergillaceae</taxon>
        <taxon>Penicillium</taxon>
        <taxon>Penicillium chrysogenum species complex</taxon>
    </lineage>
</organism>
<keyword evidence="1" id="KW-0812">Transmembrane</keyword>
<dbReference type="OMA" id="AWIYSSP"/>
<protein>
    <submittedName>
        <fullName evidence="2">Uncharacterized protein</fullName>
    </submittedName>
</protein>
<dbReference type="VEuPathDB" id="FungiDB:PCH_Pc22g18060"/>
<keyword evidence="3" id="KW-1185">Reference proteome</keyword>
<dbReference type="AlphaFoldDB" id="B6HU45"/>
<gene>
    <name evidence="2" type="ORF">Pc22g18060</name>
    <name evidence="2" type="ORF">PCH_Pc22g18060</name>
</gene>
<dbReference type="Proteomes" id="UP000000724">
    <property type="component" value="Contig Pc00c22"/>
</dbReference>
<evidence type="ECO:0000313" key="3">
    <source>
        <dbReference type="Proteomes" id="UP000000724"/>
    </source>
</evidence>
<dbReference type="EMBL" id="AM920437">
    <property type="protein sequence ID" value="CAP99094.1"/>
    <property type="molecule type" value="Genomic_DNA"/>
</dbReference>
<keyword evidence="1" id="KW-0472">Membrane</keyword>
<accession>B6HU45</accession>
<name>B6HU45_PENRW</name>
<feature type="transmembrane region" description="Helical" evidence="1">
    <location>
        <begin position="12"/>
        <end position="35"/>
    </location>
</feature>